<dbReference type="KEGG" id="fcy:FRACYDRAFT_258288"/>
<feature type="transmembrane region" description="Helical" evidence="1">
    <location>
        <begin position="24"/>
        <end position="53"/>
    </location>
</feature>
<protein>
    <submittedName>
        <fullName evidence="2">Uncharacterized protein</fullName>
    </submittedName>
</protein>
<name>A0A1E7EIR4_9STRA</name>
<keyword evidence="1" id="KW-0472">Membrane</keyword>
<dbReference type="Proteomes" id="UP000095751">
    <property type="component" value="Unassembled WGS sequence"/>
</dbReference>
<reference evidence="2 3" key="1">
    <citation type="submission" date="2016-09" db="EMBL/GenBank/DDBJ databases">
        <title>Extensive genetic diversity and differential bi-allelic expression allows diatom success in the polar Southern Ocean.</title>
        <authorList>
            <consortium name="DOE Joint Genome Institute"/>
            <person name="Mock T."/>
            <person name="Otillar R.P."/>
            <person name="Strauss J."/>
            <person name="Dupont C."/>
            <person name="Frickenhaus S."/>
            <person name="Maumus F."/>
            <person name="Mcmullan M."/>
            <person name="Sanges R."/>
            <person name="Schmutz J."/>
            <person name="Toseland A."/>
            <person name="Valas R."/>
            <person name="Veluchamy A."/>
            <person name="Ward B.J."/>
            <person name="Allen A."/>
            <person name="Barry K."/>
            <person name="Falciatore A."/>
            <person name="Ferrante M."/>
            <person name="Fortunato A.E."/>
            <person name="Gloeckner G."/>
            <person name="Gruber A."/>
            <person name="Hipkin R."/>
            <person name="Janech M."/>
            <person name="Kroth P."/>
            <person name="Leese F."/>
            <person name="Lindquist E."/>
            <person name="Lyon B.R."/>
            <person name="Martin J."/>
            <person name="Mayer C."/>
            <person name="Parker M."/>
            <person name="Quesneville H."/>
            <person name="Raymond J."/>
            <person name="Uhlig C."/>
            <person name="Valentin K.U."/>
            <person name="Worden A.Z."/>
            <person name="Armbrust E.V."/>
            <person name="Bowler C."/>
            <person name="Green B."/>
            <person name="Moulton V."/>
            <person name="Van Oosterhout C."/>
            <person name="Grigoriev I."/>
        </authorList>
    </citation>
    <scope>NUCLEOTIDE SEQUENCE [LARGE SCALE GENOMIC DNA]</scope>
    <source>
        <strain evidence="2 3">CCMP1102</strain>
    </source>
</reference>
<gene>
    <name evidence="2" type="ORF">FRACYDRAFT_258288</name>
</gene>
<dbReference type="InParanoid" id="A0A1E7EIR4"/>
<dbReference type="AlphaFoldDB" id="A0A1E7EIR4"/>
<organism evidence="2 3">
    <name type="scientific">Fragilariopsis cylindrus CCMP1102</name>
    <dbReference type="NCBI Taxonomy" id="635003"/>
    <lineage>
        <taxon>Eukaryota</taxon>
        <taxon>Sar</taxon>
        <taxon>Stramenopiles</taxon>
        <taxon>Ochrophyta</taxon>
        <taxon>Bacillariophyta</taxon>
        <taxon>Bacillariophyceae</taxon>
        <taxon>Bacillariophycidae</taxon>
        <taxon>Bacillariales</taxon>
        <taxon>Bacillariaceae</taxon>
        <taxon>Fragilariopsis</taxon>
    </lineage>
</organism>
<evidence type="ECO:0000313" key="2">
    <source>
        <dbReference type="EMBL" id="OEU05782.1"/>
    </source>
</evidence>
<evidence type="ECO:0000313" key="3">
    <source>
        <dbReference type="Proteomes" id="UP000095751"/>
    </source>
</evidence>
<keyword evidence="1" id="KW-0812">Transmembrane</keyword>
<keyword evidence="3" id="KW-1185">Reference proteome</keyword>
<sequence>MIPVNATTRKRIVGEPVQTSGDTFAFVTTIVVGLIHTSTALDYFLLAMLRFYAIKKRGQRFQRREVISVTVTAADVYAVGKKEKVASIVARCGIEPKHETHRHIAYRLATTTRTHTEYSQELLNFNNTITTKQRPTSIYPSLATNNEDKKPVHPLCSSSSIINSNAITPLYKDLPFETNLRALYGLEKTKRWYMRYGLLLFLR</sequence>
<dbReference type="EMBL" id="KV784471">
    <property type="protein sequence ID" value="OEU05782.1"/>
    <property type="molecule type" value="Genomic_DNA"/>
</dbReference>
<evidence type="ECO:0000256" key="1">
    <source>
        <dbReference type="SAM" id="Phobius"/>
    </source>
</evidence>
<accession>A0A1E7EIR4</accession>
<keyword evidence="1" id="KW-1133">Transmembrane helix</keyword>
<proteinExistence type="predicted"/>